<dbReference type="HOGENOM" id="CLU_1935478_0_0_5"/>
<reference evidence="3" key="1">
    <citation type="journal article" date="2009" name="Appl. Environ. Microbiol.">
        <title>Complete genome sequence of the chemolithoautotrophic marine magnetotactic coccus strain MC-1.</title>
        <authorList>
            <person name="Schubbe S."/>
            <person name="Williams T.J."/>
            <person name="Xie G."/>
            <person name="Kiss H.E."/>
            <person name="Brettin T.S."/>
            <person name="Martinez D."/>
            <person name="Ross C.A."/>
            <person name="Schuler D."/>
            <person name="Cox B.L."/>
            <person name="Nealson K.H."/>
            <person name="Bazylinski D.A."/>
        </authorList>
    </citation>
    <scope>NUCLEOTIDE SEQUENCE [LARGE SCALE GENOMIC DNA]</scope>
    <source>
        <strain evidence="3">ATCC BAA-1437 / JCM 17883 / MC-1</strain>
    </source>
</reference>
<dbReference type="RefSeq" id="WP_011714181.1">
    <property type="nucleotide sequence ID" value="NC_008576.1"/>
</dbReference>
<dbReference type="eggNOG" id="ENOG502ZJW9">
    <property type="taxonomic scope" value="Bacteria"/>
</dbReference>
<organism evidence="2 3">
    <name type="scientific">Magnetococcus marinus (strain ATCC BAA-1437 / JCM 17883 / MC-1)</name>
    <dbReference type="NCBI Taxonomy" id="156889"/>
    <lineage>
        <taxon>Bacteria</taxon>
        <taxon>Pseudomonadati</taxon>
        <taxon>Pseudomonadota</taxon>
        <taxon>Magnetococcia</taxon>
        <taxon>Magnetococcales</taxon>
        <taxon>Magnetococcaceae</taxon>
        <taxon>Magnetococcus</taxon>
    </lineage>
</organism>
<dbReference type="AlphaFoldDB" id="A0LAS1"/>
<dbReference type="STRING" id="156889.Mmc1_2565"/>
<dbReference type="EMBL" id="CP000471">
    <property type="protein sequence ID" value="ABK45064.1"/>
    <property type="molecule type" value="Genomic_DNA"/>
</dbReference>
<dbReference type="KEGG" id="mgm:Mmc1_2565"/>
<dbReference type="OrthoDB" id="6981792at2"/>
<reference evidence="2 3" key="2">
    <citation type="journal article" date="2012" name="Int. J. Syst. Evol. Microbiol.">
        <title>Magnetococcus marinus gen. nov., sp. nov., a marine, magnetotactic bacterium that represents a novel lineage (Magnetococcaceae fam. nov.; Magnetococcales ord. nov.) at the base of the Alphaproteobacteria.</title>
        <authorList>
            <person name="Bazylinski D.A."/>
            <person name="Williams T.J."/>
            <person name="Lefevre C.T."/>
            <person name="Berg R.J."/>
            <person name="Zhang C.L."/>
            <person name="Bowser S.S."/>
            <person name="Dean A.J."/>
            <person name="Beveridge T.J."/>
        </authorList>
    </citation>
    <scope>NUCLEOTIDE SEQUENCE [LARGE SCALE GENOMIC DNA]</scope>
    <source>
        <strain evidence="3">ATCC BAA-1437 / JCM 17883 / MC-1</strain>
    </source>
</reference>
<accession>A0LAS1</accession>
<sequence>MGRLIAKTAGDLTYHVRKFTVGEIYEFFNKAVNAQTAEPDWVGNVLFEEVTIQDILTFSDLTTEQIQAMEPEVLETIIAAIKEENPHFFAACQRLEEAGKRLNQMLTTSNEGSDSSSGPSSPSSNSDTPV</sequence>
<feature type="compositionally biased region" description="Low complexity" evidence="1">
    <location>
        <begin position="109"/>
        <end position="130"/>
    </location>
</feature>
<proteinExistence type="predicted"/>
<evidence type="ECO:0000256" key="1">
    <source>
        <dbReference type="SAM" id="MobiDB-lite"/>
    </source>
</evidence>
<name>A0LAS1_MAGMM</name>
<gene>
    <name evidence="2" type="ordered locus">Mmc1_2565</name>
</gene>
<keyword evidence="3" id="KW-1185">Reference proteome</keyword>
<evidence type="ECO:0000313" key="3">
    <source>
        <dbReference type="Proteomes" id="UP000002586"/>
    </source>
</evidence>
<dbReference type="Proteomes" id="UP000002586">
    <property type="component" value="Chromosome"/>
</dbReference>
<feature type="region of interest" description="Disordered" evidence="1">
    <location>
        <begin position="102"/>
        <end position="130"/>
    </location>
</feature>
<protein>
    <submittedName>
        <fullName evidence="2">Uncharacterized protein</fullName>
    </submittedName>
</protein>
<evidence type="ECO:0000313" key="2">
    <source>
        <dbReference type="EMBL" id="ABK45064.1"/>
    </source>
</evidence>